<evidence type="ECO:0000313" key="2">
    <source>
        <dbReference type="EMBL" id="CAD6903395.1"/>
    </source>
</evidence>
<keyword evidence="1" id="KW-0732">Signal</keyword>
<feature type="signal peptide" evidence="1">
    <location>
        <begin position="1"/>
        <end position="20"/>
    </location>
</feature>
<dbReference type="Proteomes" id="UP000077671">
    <property type="component" value="Unassembled WGS sequence"/>
</dbReference>
<dbReference type="EMBL" id="LWDD02000359">
    <property type="protein sequence ID" value="KAE8261479.1"/>
    <property type="molecule type" value="Genomic_DNA"/>
</dbReference>
<name>A0A177VER7_9BASI</name>
<sequence>MKLVKMMLLSSAILGSGVHAFYVDEGWCQAWLGWHDPKVPHLLYYCKLCVQARGDDGDVCEPRKWCYQFAYHNPGHPWARKAPIFADCVNHIKDCGSTFGVEQAKCFNKYPGLDYPGLPPR</sequence>
<evidence type="ECO:0000313" key="4">
    <source>
        <dbReference type="Proteomes" id="UP000077671"/>
    </source>
</evidence>
<dbReference type="Proteomes" id="UP000836402">
    <property type="component" value="Unassembled WGS sequence"/>
</dbReference>
<dbReference type="EMBL" id="CAJHJG010000521">
    <property type="protein sequence ID" value="CAD6903395.1"/>
    <property type="molecule type" value="Genomic_DNA"/>
</dbReference>
<dbReference type="AlphaFoldDB" id="A0A177VER7"/>
<proteinExistence type="predicted"/>
<gene>
    <name evidence="3" type="ORF">A4X03_0g3221</name>
    <name evidence="2" type="ORF">JKIAZH3_G630</name>
</gene>
<protein>
    <submittedName>
        <fullName evidence="3">Uncharacterized protein</fullName>
    </submittedName>
</protein>
<evidence type="ECO:0000313" key="3">
    <source>
        <dbReference type="EMBL" id="KAE8261479.1"/>
    </source>
</evidence>
<evidence type="ECO:0000313" key="5">
    <source>
        <dbReference type="Proteomes" id="UP000836402"/>
    </source>
</evidence>
<feature type="chain" id="PRO_5044550324" evidence="1">
    <location>
        <begin position="21"/>
        <end position="121"/>
    </location>
</feature>
<reference evidence="2" key="3">
    <citation type="submission" date="2020-10" db="EMBL/GenBank/DDBJ databases">
        <authorList>
            <person name="Sedaghatjoo S."/>
        </authorList>
    </citation>
    <scope>NUCLEOTIDE SEQUENCE</scope>
    <source>
        <strain evidence="2">AZH3</strain>
    </source>
</reference>
<reference evidence="3" key="1">
    <citation type="submission" date="2016-04" db="EMBL/GenBank/DDBJ databases">
        <authorList>
            <person name="Nguyen H.D."/>
            <person name="Kesanakurti P."/>
            <person name="Cullis J."/>
            <person name="Levesque C.A."/>
            <person name="Hambleton S."/>
        </authorList>
    </citation>
    <scope>NUCLEOTIDE SEQUENCE</scope>
    <source>
        <strain evidence="3">DAOMC 238032</strain>
    </source>
</reference>
<comment type="caution">
    <text evidence="3">The sequence shown here is derived from an EMBL/GenBank/DDBJ whole genome shotgun (WGS) entry which is preliminary data.</text>
</comment>
<accession>A0A177VER7</accession>
<evidence type="ECO:0000256" key="1">
    <source>
        <dbReference type="SAM" id="SignalP"/>
    </source>
</evidence>
<organism evidence="3 4">
    <name type="scientific">Tilletia caries</name>
    <name type="common">wheat bunt fungus</name>
    <dbReference type="NCBI Taxonomy" id="13290"/>
    <lineage>
        <taxon>Eukaryota</taxon>
        <taxon>Fungi</taxon>
        <taxon>Dikarya</taxon>
        <taxon>Basidiomycota</taxon>
        <taxon>Ustilaginomycotina</taxon>
        <taxon>Exobasidiomycetes</taxon>
        <taxon>Tilletiales</taxon>
        <taxon>Tilletiaceae</taxon>
        <taxon>Tilletia</taxon>
    </lineage>
</organism>
<keyword evidence="5" id="KW-1185">Reference proteome</keyword>
<reference evidence="3" key="2">
    <citation type="journal article" date="2019" name="IMA Fungus">
        <title>Genome sequencing and comparison of five Tilletia species to identify candidate genes for the detection of regulated species infecting wheat.</title>
        <authorList>
            <person name="Nguyen H.D.T."/>
            <person name="Sultana T."/>
            <person name="Kesanakurti P."/>
            <person name="Hambleton S."/>
        </authorList>
    </citation>
    <scope>NUCLEOTIDE SEQUENCE</scope>
    <source>
        <strain evidence="3">DAOMC 238032</strain>
    </source>
</reference>